<evidence type="ECO:0000313" key="4">
    <source>
        <dbReference type="Proteomes" id="UP000823561"/>
    </source>
</evidence>
<proteinExistence type="predicted"/>
<dbReference type="InterPro" id="IPR026636">
    <property type="entry name" value="MPHOSPH9"/>
</dbReference>
<feature type="compositionally biased region" description="Basic residues" evidence="2">
    <location>
        <begin position="27"/>
        <end position="36"/>
    </location>
</feature>
<feature type="region of interest" description="Disordered" evidence="2">
    <location>
        <begin position="883"/>
        <end position="907"/>
    </location>
</feature>
<protein>
    <recommendedName>
        <fullName evidence="5">M-phase phosphoprotein 9</fullName>
    </recommendedName>
</protein>
<dbReference type="GO" id="GO:0005814">
    <property type="term" value="C:centriole"/>
    <property type="evidence" value="ECO:0007669"/>
    <property type="project" value="TreeGrafter"/>
</dbReference>
<dbReference type="PANTHER" id="PTHR14926:SF1">
    <property type="entry name" value="M-PHASE PHOSPHOPROTEIN 9"/>
    <property type="match status" value="1"/>
</dbReference>
<accession>A0AAV6GBG9</accession>
<dbReference type="Proteomes" id="UP000823561">
    <property type="component" value="Chromosome 12"/>
</dbReference>
<feature type="region of interest" description="Disordered" evidence="2">
    <location>
        <begin position="465"/>
        <end position="543"/>
    </location>
</feature>
<sequence>MSTDDSISEDVSSSVALSTDHHVPTDHHHHHHHANRSKGSEASIVSSEDTASGPVGTEDERPVERERPVQTLEGLLQVAEETSRSRAAGSLPHRIRGLCPDTEELGSDRPLPFINPSSLETLRVLVQEIQSSGQTDPEVWKNCEGRWLHLFQLVEKQYQEQILAQQEQYQCQIQLIQDEIKALLQLQQKQSVEQKAGQAAATQQGANAKLGADSGSLQNGRGSSPSAPPQAVSAGESSEEGAVSGYGTLSTWEVELEAESHLLPSPLADSCLANQQHQQRPASTPIGPTHQHVPCRQALTSWAQRHQRSQKRGGRRSRHSPPPAQEKSEAGAMGRTPPADHQEQPGCPADSSSPSSLKRSDSLVSEASGLTYWRLDESELYRPLPDSFCSTSPLPLQGMTTGPDRSPNATLWPDQCQTPPPERTLSVSLKKIYQTRKSGEFKCRDWDPLAGPSSTPPQVLTLDSVVGLKQPKVTPEGTSERTSGLASPSSLSSPHGPWHLHPDPDPAHQDAASQGAEEEGGACSEDEGRHTSSTTPTSTLHTQKSALRLCSAPRTSPALSCATKLERTASLEDPVTLSLMRQNLREKHARHVADLRAYYESEIASLKEKLDLTHLPRDMEKSNQILQGRCNHLDRALSEASRRIRELEEQNQQLEKQLREWPERYEVASSAVKAVQQRLEESHRSNREKDALVTKLRTRLRQLEATAQNACKELEGEEAHRKQEHKMLLDLLTEYESLRKEHDGAKATEQISELKRVISKLESQVKQLEHESQAKLRMASHAHTQSTGLFHHPDLLMSPSRRYHEVDGGMRKSPVLQADQASSQAPDKTGVSDKRRVSLPVWELQHDSASQTHTTGRRDAALTPVMRALIELEGTKATEGKALSKTNRGSTSTMHAQIHPGSGRSRPTVGFVDSNLCQSVHTRGGASAKPEAEPMGVADVAAAAEQRGGSAHRGGGAFLRAQRSLSPEGHRSSSLPPRTQRPLPVATPSRNTLITPLSAKSSPKRSPTENISTAFSNPASRFKSDQRGLGSSPLKGSPRKRLHYSAPERTEDDQQAGPGSGDSAGSEGCEDQEAEGSEVADTESCVLELPDEVPLSYQSRLQSLADAERLLDDLTQEKQQIEAALSRMPGAGGRVTLQTRLDEVTLENRLEQVNRDLGSLRMTLKRYNVLRSSTHT</sequence>
<feature type="region of interest" description="Disordered" evidence="2">
    <location>
        <begin position="815"/>
        <end position="834"/>
    </location>
</feature>
<feature type="region of interest" description="Disordered" evidence="2">
    <location>
        <begin position="1"/>
        <end position="69"/>
    </location>
</feature>
<feature type="compositionally biased region" description="Polar residues" evidence="2">
    <location>
        <begin position="884"/>
        <end position="895"/>
    </location>
</feature>
<feature type="compositionally biased region" description="Low complexity" evidence="2">
    <location>
        <begin position="223"/>
        <end position="244"/>
    </location>
</feature>
<dbReference type="AlphaFoldDB" id="A0AAV6GBG9"/>
<dbReference type="PANTHER" id="PTHR14926">
    <property type="entry name" value="M-PHASE PHOSPHOPROTEIN 9"/>
    <property type="match status" value="1"/>
</dbReference>
<feature type="coiled-coil region" evidence="1">
    <location>
        <begin position="630"/>
        <end position="720"/>
    </location>
</feature>
<feature type="compositionally biased region" description="Basic residues" evidence="2">
    <location>
        <begin position="305"/>
        <end position="319"/>
    </location>
</feature>
<name>A0AAV6GBG9_9TELE</name>
<feature type="compositionally biased region" description="Basic and acidic residues" evidence="2">
    <location>
        <begin position="58"/>
        <end position="68"/>
    </location>
</feature>
<feature type="coiled-coil region" evidence="1">
    <location>
        <begin position="744"/>
        <end position="778"/>
    </location>
</feature>
<feature type="region of interest" description="Disordered" evidence="2">
    <location>
        <begin position="273"/>
        <end position="292"/>
    </location>
</feature>
<gene>
    <name evidence="3" type="ORF">AALO_G00165890</name>
</gene>
<feature type="region of interest" description="Disordered" evidence="2">
    <location>
        <begin position="399"/>
        <end position="423"/>
    </location>
</feature>
<keyword evidence="1" id="KW-0175">Coiled coil</keyword>
<evidence type="ECO:0000256" key="2">
    <source>
        <dbReference type="SAM" id="MobiDB-lite"/>
    </source>
</evidence>
<evidence type="ECO:0000313" key="3">
    <source>
        <dbReference type="EMBL" id="KAG5272468.1"/>
    </source>
</evidence>
<feature type="compositionally biased region" description="Low complexity" evidence="2">
    <location>
        <begin position="198"/>
        <end position="209"/>
    </location>
</feature>
<feature type="coiled-coil region" evidence="1">
    <location>
        <begin position="1097"/>
        <end position="1127"/>
    </location>
</feature>
<feature type="region of interest" description="Disordered" evidence="2">
    <location>
        <begin position="963"/>
        <end position="1082"/>
    </location>
</feature>
<feature type="compositionally biased region" description="Low complexity" evidence="2">
    <location>
        <begin position="351"/>
        <end position="362"/>
    </location>
</feature>
<feature type="region of interest" description="Disordered" evidence="2">
    <location>
        <begin position="301"/>
        <end position="362"/>
    </location>
</feature>
<reference evidence="3" key="1">
    <citation type="submission" date="2020-10" db="EMBL/GenBank/DDBJ databases">
        <title>Chromosome-scale genome assembly of the Allis shad, Alosa alosa.</title>
        <authorList>
            <person name="Margot Z."/>
            <person name="Christophe K."/>
            <person name="Cabau C."/>
            <person name="Louis A."/>
            <person name="Berthelot C."/>
            <person name="Parey E."/>
            <person name="Roest Crollius H."/>
            <person name="Montfort J."/>
            <person name="Robinson-Rechavi M."/>
            <person name="Bucao C."/>
            <person name="Bouchez O."/>
            <person name="Gislard M."/>
            <person name="Lluch J."/>
            <person name="Milhes M."/>
            <person name="Lampietro C."/>
            <person name="Lopez Roques C."/>
            <person name="Donnadieu C."/>
            <person name="Braasch I."/>
            <person name="Desvignes T."/>
            <person name="Postlethwait J."/>
            <person name="Bobe J."/>
            <person name="Guiguen Y."/>
        </authorList>
    </citation>
    <scope>NUCLEOTIDE SEQUENCE</scope>
    <source>
        <strain evidence="3">M-15738</strain>
        <tissue evidence="3">Blood</tissue>
    </source>
</reference>
<evidence type="ECO:0008006" key="5">
    <source>
        <dbReference type="Google" id="ProtNLM"/>
    </source>
</evidence>
<dbReference type="EMBL" id="JADWDJ010000012">
    <property type="protein sequence ID" value="KAG5272468.1"/>
    <property type="molecule type" value="Genomic_DNA"/>
</dbReference>
<feature type="compositionally biased region" description="Low complexity" evidence="2">
    <location>
        <begin position="483"/>
        <end position="499"/>
    </location>
</feature>
<organism evidence="3 4">
    <name type="scientific">Alosa alosa</name>
    <name type="common">allis shad</name>
    <dbReference type="NCBI Taxonomy" id="278164"/>
    <lineage>
        <taxon>Eukaryota</taxon>
        <taxon>Metazoa</taxon>
        <taxon>Chordata</taxon>
        <taxon>Craniata</taxon>
        <taxon>Vertebrata</taxon>
        <taxon>Euteleostomi</taxon>
        <taxon>Actinopterygii</taxon>
        <taxon>Neopterygii</taxon>
        <taxon>Teleostei</taxon>
        <taxon>Clupei</taxon>
        <taxon>Clupeiformes</taxon>
        <taxon>Clupeoidei</taxon>
        <taxon>Clupeidae</taxon>
        <taxon>Alosa</taxon>
    </lineage>
</organism>
<comment type="caution">
    <text evidence="3">The sequence shown here is derived from an EMBL/GenBank/DDBJ whole genome shotgun (WGS) entry which is preliminary data.</text>
</comment>
<evidence type="ECO:0000256" key="1">
    <source>
        <dbReference type="SAM" id="Coils"/>
    </source>
</evidence>
<feature type="region of interest" description="Disordered" evidence="2">
    <location>
        <begin position="198"/>
        <end position="244"/>
    </location>
</feature>
<feature type="compositionally biased region" description="Low complexity" evidence="2">
    <location>
        <begin position="1"/>
        <end position="18"/>
    </location>
</feature>
<feature type="compositionally biased region" description="Acidic residues" evidence="2">
    <location>
        <begin position="1068"/>
        <end position="1081"/>
    </location>
</feature>
<feature type="compositionally biased region" description="Polar residues" evidence="2">
    <location>
        <begin position="988"/>
        <end position="1019"/>
    </location>
</feature>
<feature type="compositionally biased region" description="Polar residues" evidence="2">
    <location>
        <begin position="273"/>
        <end position="282"/>
    </location>
</feature>
<keyword evidence="4" id="KW-1185">Reference proteome</keyword>